<organism evidence="8 9">
    <name type="scientific">Rufibacter immobilis</name>
    <dbReference type="NCBI Taxonomy" id="1348778"/>
    <lineage>
        <taxon>Bacteria</taxon>
        <taxon>Pseudomonadati</taxon>
        <taxon>Bacteroidota</taxon>
        <taxon>Cytophagia</taxon>
        <taxon>Cytophagales</taxon>
        <taxon>Hymenobacteraceae</taxon>
        <taxon>Rufibacter</taxon>
    </lineage>
</organism>
<keyword evidence="6 7" id="KW-0472">Membrane</keyword>
<dbReference type="PANTHER" id="PTHR30250">
    <property type="entry name" value="PST FAMILY PREDICTED COLANIC ACID TRANSPORTER"/>
    <property type="match status" value="1"/>
</dbReference>
<accession>A0A3M9N0E0</accession>
<feature type="transmembrane region" description="Helical" evidence="7">
    <location>
        <begin position="383"/>
        <end position="401"/>
    </location>
</feature>
<reference evidence="8 9" key="1">
    <citation type="submission" date="2018-11" db="EMBL/GenBank/DDBJ databases">
        <title>Rufibacter latericius sp. nov., isolated from water in Baiyang Lake.</title>
        <authorList>
            <person name="Yang Y."/>
        </authorList>
    </citation>
    <scope>NUCLEOTIDE SEQUENCE [LARGE SCALE GENOMIC DNA]</scope>
    <source>
        <strain evidence="8 9">MCC P1</strain>
    </source>
</reference>
<feature type="transmembrane region" description="Helical" evidence="7">
    <location>
        <begin position="355"/>
        <end position="377"/>
    </location>
</feature>
<feature type="transmembrane region" description="Helical" evidence="7">
    <location>
        <begin position="45"/>
        <end position="69"/>
    </location>
</feature>
<evidence type="ECO:0000256" key="6">
    <source>
        <dbReference type="ARBA" id="ARBA00023136"/>
    </source>
</evidence>
<keyword evidence="4 7" id="KW-0812">Transmembrane</keyword>
<proteinExistence type="inferred from homology"/>
<feature type="transmembrane region" description="Helical" evidence="7">
    <location>
        <begin position="292"/>
        <end position="317"/>
    </location>
</feature>
<protein>
    <submittedName>
        <fullName evidence="8">Lipopolysaccharide biosynthesis protein</fullName>
    </submittedName>
</protein>
<dbReference type="AlphaFoldDB" id="A0A3M9N0E0"/>
<feature type="transmembrane region" description="Helical" evidence="7">
    <location>
        <begin position="21"/>
        <end position="39"/>
    </location>
</feature>
<comment type="similarity">
    <text evidence="2">Belongs to the polysaccharide synthase family.</text>
</comment>
<dbReference type="OrthoDB" id="9770347at2"/>
<evidence type="ECO:0000256" key="3">
    <source>
        <dbReference type="ARBA" id="ARBA00022475"/>
    </source>
</evidence>
<dbReference type="Proteomes" id="UP000271010">
    <property type="component" value="Unassembled WGS sequence"/>
</dbReference>
<dbReference type="RefSeq" id="WP_123132400.1">
    <property type="nucleotide sequence ID" value="NZ_RJJE01000007.1"/>
</dbReference>
<evidence type="ECO:0000313" key="9">
    <source>
        <dbReference type="Proteomes" id="UP000271010"/>
    </source>
</evidence>
<keyword evidence="9" id="KW-1185">Reference proteome</keyword>
<dbReference type="GO" id="GO:0005886">
    <property type="term" value="C:plasma membrane"/>
    <property type="evidence" value="ECO:0007669"/>
    <property type="project" value="UniProtKB-SubCell"/>
</dbReference>
<gene>
    <name evidence="8" type="ORF">EFA69_07065</name>
</gene>
<feature type="transmembrane region" description="Helical" evidence="7">
    <location>
        <begin position="81"/>
        <end position="104"/>
    </location>
</feature>
<keyword evidence="5 7" id="KW-1133">Transmembrane helix</keyword>
<evidence type="ECO:0000256" key="2">
    <source>
        <dbReference type="ARBA" id="ARBA00007430"/>
    </source>
</evidence>
<feature type="transmembrane region" description="Helical" evidence="7">
    <location>
        <begin position="171"/>
        <end position="192"/>
    </location>
</feature>
<dbReference type="CDD" id="cd13127">
    <property type="entry name" value="MATE_tuaB_like"/>
    <property type="match status" value="1"/>
</dbReference>
<dbReference type="EMBL" id="RJJE01000007">
    <property type="protein sequence ID" value="RNI30857.1"/>
    <property type="molecule type" value="Genomic_DNA"/>
</dbReference>
<dbReference type="Pfam" id="PF13440">
    <property type="entry name" value="Polysacc_synt_3"/>
    <property type="match status" value="1"/>
</dbReference>
<keyword evidence="3" id="KW-1003">Cell membrane</keyword>
<evidence type="ECO:0000256" key="5">
    <source>
        <dbReference type="ARBA" id="ARBA00022989"/>
    </source>
</evidence>
<sequence length="490" mass="55645">MSKNLKEKAYKGFVWSSIERFGTLISDFVISIFIARILSPKEFGLIAMVAVFTAFLSPFVDAGLGKALIRKKEPSDEDYSTVFWWNLGLSIIVYLLIYLCAPVVANFYDQPLLVDIMRVMGLLLIIQSLSIIQTNRLLKRLDFKPLAIRTITSSVISGVIGLYLAYVGWSYWALVVRSLIGALISSILLWSLSRWKPSLIFSLQVFKELFGFGSKLLIANLLDVAFKNIYPLIIGKYFSAASLGLYSRAVAFKDIPQNLIIYVTSKVTYPIFAELQDENSDLRAGYSRMVKLVSFIYFPLLMGIMGLSKNIVLVLLTEKWLEVVPMLKLLVFVGLLHPIHSINLNLLTVKGKSNLFLYLEVVKKILIVIVLVISYRWGILGLIYGQIVQSCLFLFINTYFTDKLIDYGILKQFKDILISLIISVAMGLALMWGSEVLSVFTWWSLIVWIMVGSGIYVGLSFLFNDTEFKYLRSFLHGRIKLSAFKFKERV</sequence>
<feature type="transmembrane region" description="Helical" evidence="7">
    <location>
        <begin position="440"/>
        <end position="463"/>
    </location>
</feature>
<feature type="transmembrane region" description="Helical" evidence="7">
    <location>
        <begin position="146"/>
        <end position="165"/>
    </location>
</feature>
<name>A0A3M9N0E0_9BACT</name>
<evidence type="ECO:0000256" key="7">
    <source>
        <dbReference type="SAM" id="Phobius"/>
    </source>
</evidence>
<feature type="transmembrane region" description="Helical" evidence="7">
    <location>
        <begin position="329"/>
        <end position="348"/>
    </location>
</feature>
<feature type="transmembrane region" description="Helical" evidence="7">
    <location>
        <begin position="413"/>
        <end position="434"/>
    </location>
</feature>
<evidence type="ECO:0000256" key="1">
    <source>
        <dbReference type="ARBA" id="ARBA00004651"/>
    </source>
</evidence>
<feature type="transmembrane region" description="Helical" evidence="7">
    <location>
        <begin position="116"/>
        <end position="134"/>
    </location>
</feature>
<comment type="subcellular location">
    <subcellularLocation>
        <location evidence="1">Cell membrane</location>
        <topology evidence="1">Multi-pass membrane protein</topology>
    </subcellularLocation>
</comment>
<dbReference type="InterPro" id="IPR050833">
    <property type="entry name" value="Poly_Biosynth_Transport"/>
</dbReference>
<dbReference type="PANTHER" id="PTHR30250:SF10">
    <property type="entry name" value="LIPOPOLYSACCHARIDE BIOSYNTHESIS PROTEIN WZXC"/>
    <property type="match status" value="1"/>
</dbReference>
<evidence type="ECO:0000256" key="4">
    <source>
        <dbReference type="ARBA" id="ARBA00022692"/>
    </source>
</evidence>
<evidence type="ECO:0000313" key="8">
    <source>
        <dbReference type="EMBL" id="RNI30857.1"/>
    </source>
</evidence>
<comment type="caution">
    <text evidence="8">The sequence shown here is derived from an EMBL/GenBank/DDBJ whole genome shotgun (WGS) entry which is preliminary data.</text>
</comment>